<keyword evidence="2" id="KW-1185">Reference proteome</keyword>
<reference evidence="1 2" key="2">
    <citation type="submission" date="2018-10" db="EMBL/GenBank/DDBJ databases">
        <authorList>
            <consortium name="Pathogen Informatics"/>
        </authorList>
    </citation>
    <scope>NUCLEOTIDE SEQUENCE [LARGE SCALE GENOMIC DNA]</scope>
</reference>
<name>A0A0N4UWA9_ENTVE</name>
<evidence type="ECO:0000313" key="3">
    <source>
        <dbReference type="WBParaSite" id="EVEC_0000176101-mRNA-1"/>
    </source>
</evidence>
<dbReference type="Proteomes" id="UP000274131">
    <property type="component" value="Unassembled WGS sequence"/>
</dbReference>
<gene>
    <name evidence="1" type="ORF">EVEC_LOCUS1469</name>
</gene>
<protein>
    <submittedName>
        <fullName evidence="3">Secreted protein</fullName>
    </submittedName>
</protein>
<reference evidence="3" key="1">
    <citation type="submission" date="2017-02" db="UniProtKB">
        <authorList>
            <consortium name="WormBaseParasite"/>
        </authorList>
    </citation>
    <scope>IDENTIFICATION</scope>
</reference>
<proteinExistence type="predicted"/>
<accession>A0A0N4UWA9</accession>
<dbReference type="WBParaSite" id="EVEC_0000176101-mRNA-1">
    <property type="protein sequence ID" value="EVEC_0000176101-mRNA-1"/>
    <property type="gene ID" value="EVEC_0000176101"/>
</dbReference>
<dbReference type="AlphaFoldDB" id="A0A0N4UWA9"/>
<evidence type="ECO:0000313" key="2">
    <source>
        <dbReference type="Proteomes" id="UP000274131"/>
    </source>
</evidence>
<organism evidence="3">
    <name type="scientific">Enterobius vermicularis</name>
    <name type="common">Human pinworm</name>
    <dbReference type="NCBI Taxonomy" id="51028"/>
    <lineage>
        <taxon>Eukaryota</taxon>
        <taxon>Metazoa</taxon>
        <taxon>Ecdysozoa</taxon>
        <taxon>Nematoda</taxon>
        <taxon>Chromadorea</taxon>
        <taxon>Rhabditida</taxon>
        <taxon>Spirurina</taxon>
        <taxon>Oxyuridomorpha</taxon>
        <taxon>Oxyuroidea</taxon>
        <taxon>Oxyuridae</taxon>
        <taxon>Enterobius</taxon>
    </lineage>
</organism>
<dbReference type="EMBL" id="UXUI01007214">
    <property type="protein sequence ID" value="VDD86326.1"/>
    <property type="molecule type" value="Genomic_DNA"/>
</dbReference>
<sequence>MWAGRIKTAIITWTCSPSSMGSGSTVCWKLGCGTDEKKARSGDRQCLIPLKMTKSTSYFGECERSDDHTLETL</sequence>
<evidence type="ECO:0000313" key="1">
    <source>
        <dbReference type="EMBL" id="VDD86326.1"/>
    </source>
</evidence>